<organism evidence="4 5">
    <name type="scientific">Natronoarchaeum mannanilyticum</name>
    <dbReference type="NCBI Taxonomy" id="926360"/>
    <lineage>
        <taxon>Archaea</taxon>
        <taxon>Methanobacteriati</taxon>
        <taxon>Methanobacteriota</taxon>
        <taxon>Stenosarchaea group</taxon>
        <taxon>Halobacteria</taxon>
        <taxon>Halobacteriales</taxon>
        <taxon>Natronoarchaeaceae</taxon>
    </lineage>
</organism>
<feature type="transmembrane region" description="Helical" evidence="2">
    <location>
        <begin position="12"/>
        <end position="30"/>
    </location>
</feature>
<name>A0AAV3T5R5_9EURY</name>
<keyword evidence="2" id="KW-0812">Transmembrane</keyword>
<evidence type="ECO:0000256" key="2">
    <source>
        <dbReference type="SAM" id="Phobius"/>
    </source>
</evidence>
<proteinExistence type="predicted"/>
<dbReference type="EMBL" id="BAAADV010000001">
    <property type="protein sequence ID" value="GAA0664621.1"/>
    <property type="molecule type" value="Genomic_DNA"/>
</dbReference>
<reference evidence="4 5" key="1">
    <citation type="journal article" date="2019" name="Int. J. Syst. Evol. Microbiol.">
        <title>The Global Catalogue of Microorganisms (GCM) 10K type strain sequencing project: providing services to taxonomists for standard genome sequencing and annotation.</title>
        <authorList>
            <consortium name="The Broad Institute Genomics Platform"/>
            <consortium name="The Broad Institute Genome Sequencing Center for Infectious Disease"/>
            <person name="Wu L."/>
            <person name="Ma J."/>
        </authorList>
    </citation>
    <scope>NUCLEOTIDE SEQUENCE [LARGE SCALE GENOMIC DNA]</scope>
    <source>
        <strain evidence="4 5">JCM 16328</strain>
    </source>
</reference>
<keyword evidence="5" id="KW-1185">Reference proteome</keyword>
<feature type="domain" description="DUF7577" evidence="3">
    <location>
        <begin position="49"/>
        <end position="74"/>
    </location>
</feature>
<evidence type="ECO:0000256" key="1">
    <source>
        <dbReference type="SAM" id="MobiDB-lite"/>
    </source>
</evidence>
<accession>A0AAV3T5R5</accession>
<dbReference type="Pfam" id="PF24463">
    <property type="entry name" value="DUF7577"/>
    <property type="match status" value="1"/>
</dbReference>
<dbReference type="Proteomes" id="UP001500420">
    <property type="component" value="Unassembled WGS sequence"/>
</dbReference>
<dbReference type="AlphaFoldDB" id="A0AAV3T5R5"/>
<sequence length="93" mass="9794">MALPEGLPLWAYGYAAAFALVHGAVLYYLYRSTASTPSDDAADTESEATTVVCEHCGTENDLEYRFCRNCVQELSGPSGSDAGDGKPASPGIL</sequence>
<gene>
    <name evidence="4" type="ORF">GCM10009020_06920</name>
</gene>
<protein>
    <recommendedName>
        <fullName evidence="3">DUF7577 domain-containing protein</fullName>
    </recommendedName>
</protein>
<comment type="caution">
    <text evidence="4">The sequence shown here is derived from an EMBL/GenBank/DDBJ whole genome shotgun (WGS) entry which is preliminary data.</text>
</comment>
<feature type="region of interest" description="Disordered" evidence="1">
    <location>
        <begin position="74"/>
        <end position="93"/>
    </location>
</feature>
<dbReference type="RefSeq" id="WP_343772468.1">
    <property type="nucleotide sequence ID" value="NZ_BAAADV010000001.1"/>
</dbReference>
<evidence type="ECO:0000313" key="4">
    <source>
        <dbReference type="EMBL" id="GAA0664621.1"/>
    </source>
</evidence>
<keyword evidence="2" id="KW-0472">Membrane</keyword>
<evidence type="ECO:0000313" key="5">
    <source>
        <dbReference type="Proteomes" id="UP001500420"/>
    </source>
</evidence>
<dbReference type="InterPro" id="IPR055999">
    <property type="entry name" value="DUF7577"/>
</dbReference>
<keyword evidence="2" id="KW-1133">Transmembrane helix</keyword>
<evidence type="ECO:0000259" key="3">
    <source>
        <dbReference type="Pfam" id="PF24463"/>
    </source>
</evidence>